<evidence type="ECO:0000256" key="3">
    <source>
        <dbReference type="ARBA" id="ARBA00007282"/>
    </source>
</evidence>
<feature type="compositionally biased region" description="Basic and acidic residues" evidence="8">
    <location>
        <begin position="300"/>
        <end position="310"/>
    </location>
</feature>
<evidence type="ECO:0000256" key="7">
    <source>
        <dbReference type="ARBA" id="ARBA00023136"/>
    </source>
</evidence>
<dbReference type="HOGENOM" id="CLU_498896_0_0_1"/>
<comment type="subcellular location">
    <subcellularLocation>
        <location evidence="1">Membrane</location>
        <topology evidence="1">Multi-pass membrane protein</topology>
    </subcellularLocation>
</comment>
<keyword evidence="12" id="KW-1185">Reference proteome</keyword>
<evidence type="ECO:0000256" key="2">
    <source>
        <dbReference type="ARBA" id="ARBA00005179"/>
    </source>
</evidence>
<evidence type="ECO:0000256" key="1">
    <source>
        <dbReference type="ARBA" id="ARBA00004141"/>
    </source>
</evidence>
<accession>D8QJ80</accession>
<feature type="compositionally biased region" description="Low complexity" evidence="8">
    <location>
        <begin position="311"/>
        <end position="349"/>
    </location>
</feature>
<comment type="similarity">
    <text evidence="3">Belongs to the wax synthase family.</text>
</comment>
<dbReference type="Proteomes" id="UP000007431">
    <property type="component" value="Unassembled WGS sequence"/>
</dbReference>
<comment type="pathway">
    <text evidence="2">Secondary metabolite biosynthesis.</text>
</comment>
<evidence type="ECO:0000256" key="5">
    <source>
        <dbReference type="ARBA" id="ARBA00022692"/>
    </source>
</evidence>
<evidence type="ECO:0000256" key="4">
    <source>
        <dbReference type="ARBA" id="ARBA00022679"/>
    </source>
</evidence>
<keyword evidence="6 9" id="KW-1133">Transmembrane helix</keyword>
<dbReference type="PANTHER" id="PTHR31595:SF57">
    <property type="entry name" value="OS04G0481900 PROTEIN"/>
    <property type="match status" value="1"/>
</dbReference>
<dbReference type="InterPro" id="IPR032805">
    <property type="entry name" value="Wax_synthase_dom"/>
</dbReference>
<protein>
    <recommendedName>
        <fullName evidence="10">Wax synthase domain-containing protein</fullName>
    </recommendedName>
</protein>
<proteinExistence type="inferred from homology"/>
<feature type="transmembrane region" description="Helical" evidence="9">
    <location>
        <begin position="60"/>
        <end position="79"/>
    </location>
</feature>
<feature type="domain" description="Wax synthase" evidence="10">
    <location>
        <begin position="253"/>
        <end position="295"/>
    </location>
</feature>
<keyword evidence="4" id="KW-0808">Transferase</keyword>
<keyword evidence="7 9" id="KW-0472">Membrane</keyword>
<reference evidence="11 12" key="1">
    <citation type="journal article" date="2010" name="Nat. Biotechnol.">
        <title>Genome sequence of the model mushroom Schizophyllum commune.</title>
        <authorList>
            <person name="Ohm R.A."/>
            <person name="de Jong J.F."/>
            <person name="Lugones L.G."/>
            <person name="Aerts A."/>
            <person name="Kothe E."/>
            <person name="Stajich J.E."/>
            <person name="de Vries R.P."/>
            <person name="Record E."/>
            <person name="Levasseur A."/>
            <person name="Baker S.E."/>
            <person name="Bartholomew K.A."/>
            <person name="Coutinho P.M."/>
            <person name="Erdmann S."/>
            <person name="Fowler T.J."/>
            <person name="Gathman A.C."/>
            <person name="Lombard V."/>
            <person name="Henrissat B."/>
            <person name="Knabe N."/>
            <person name="Kuees U."/>
            <person name="Lilly W.W."/>
            <person name="Lindquist E."/>
            <person name="Lucas S."/>
            <person name="Magnuson J.K."/>
            <person name="Piumi F."/>
            <person name="Raudaskoski M."/>
            <person name="Salamov A."/>
            <person name="Schmutz J."/>
            <person name="Schwarze F.W.M.R."/>
            <person name="vanKuyk P.A."/>
            <person name="Horton J.S."/>
            <person name="Grigoriev I.V."/>
            <person name="Woesten H.A.B."/>
        </authorList>
    </citation>
    <scope>NUCLEOTIDE SEQUENCE [LARGE SCALE GENOMIC DNA]</scope>
    <source>
        <strain evidence="12">H4-8 / FGSC 9210</strain>
    </source>
</reference>
<name>D8QJ80_SCHCM</name>
<feature type="transmembrane region" description="Helical" evidence="9">
    <location>
        <begin position="457"/>
        <end position="479"/>
    </location>
</feature>
<dbReference type="PANTHER" id="PTHR31595">
    <property type="entry name" value="LONG-CHAIN-ALCOHOL O-FATTY-ACYLTRANSFERASE 3-RELATED"/>
    <property type="match status" value="1"/>
</dbReference>
<evidence type="ECO:0000256" key="6">
    <source>
        <dbReference type="ARBA" id="ARBA00022989"/>
    </source>
</evidence>
<feature type="region of interest" description="Disordered" evidence="8">
    <location>
        <begin position="299"/>
        <end position="387"/>
    </location>
</feature>
<evidence type="ECO:0000313" key="12">
    <source>
        <dbReference type="Proteomes" id="UP000007431"/>
    </source>
</evidence>
<organism evidence="12">
    <name type="scientific">Schizophyllum commune (strain H4-8 / FGSC 9210)</name>
    <name type="common">Split gill fungus</name>
    <dbReference type="NCBI Taxonomy" id="578458"/>
    <lineage>
        <taxon>Eukaryota</taxon>
        <taxon>Fungi</taxon>
        <taxon>Dikarya</taxon>
        <taxon>Basidiomycota</taxon>
        <taxon>Agaricomycotina</taxon>
        <taxon>Agaricomycetes</taxon>
        <taxon>Agaricomycetidae</taxon>
        <taxon>Agaricales</taxon>
        <taxon>Schizophyllaceae</taxon>
        <taxon>Schizophyllum</taxon>
    </lineage>
</organism>
<feature type="non-terminal residue" evidence="11">
    <location>
        <position position="546"/>
    </location>
</feature>
<keyword evidence="5 9" id="KW-0812">Transmembrane</keyword>
<dbReference type="VEuPathDB" id="FungiDB:SCHCODRAFT_02641768"/>
<evidence type="ECO:0000256" key="9">
    <source>
        <dbReference type="SAM" id="Phobius"/>
    </source>
</evidence>
<dbReference type="InParanoid" id="D8QJ80"/>
<feature type="transmembrane region" description="Helical" evidence="9">
    <location>
        <begin position="34"/>
        <end position="54"/>
    </location>
</feature>
<dbReference type="Pfam" id="PF13813">
    <property type="entry name" value="MBOAT_2"/>
    <property type="match status" value="1"/>
</dbReference>
<dbReference type="OMA" id="KWWITTR"/>
<feature type="compositionally biased region" description="Polar residues" evidence="8">
    <location>
        <begin position="359"/>
        <end position="386"/>
    </location>
</feature>
<evidence type="ECO:0000313" key="11">
    <source>
        <dbReference type="EMBL" id="EFI92042.1"/>
    </source>
</evidence>
<evidence type="ECO:0000256" key="8">
    <source>
        <dbReference type="SAM" id="MobiDB-lite"/>
    </source>
</evidence>
<dbReference type="EMBL" id="GL377314">
    <property type="protein sequence ID" value="EFI92042.1"/>
    <property type="molecule type" value="Genomic_DNA"/>
</dbReference>
<evidence type="ECO:0000259" key="10">
    <source>
        <dbReference type="Pfam" id="PF13813"/>
    </source>
</evidence>
<dbReference type="GO" id="GO:0016020">
    <property type="term" value="C:membrane"/>
    <property type="evidence" value="ECO:0007669"/>
    <property type="project" value="UniProtKB-SubCell"/>
</dbReference>
<dbReference type="InterPro" id="IPR044851">
    <property type="entry name" value="Wax_synthase"/>
</dbReference>
<gene>
    <name evidence="11" type="ORF">SCHCODRAFT_113910</name>
</gene>
<dbReference type="GO" id="GO:0008374">
    <property type="term" value="F:O-acyltransferase activity"/>
    <property type="evidence" value="ECO:0007669"/>
    <property type="project" value="InterPro"/>
</dbReference>
<dbReference type="AlphaFoldDB" id="D8QJ80"/>
<dbReference type="GO" id="GO:0006629">
    <property type="term" value="P:lipid metabolic process"/>
    <property type="evidence" value="ECO:0007669"/>
    <property type="project" value="InterPro"/>
</dbReference>
<sequence>MESATAPLITNTLWTLSTAAFVLGLYVRSYKSRVIIFCALSSIIYYQLVYTSTGDPPNDYFLASAYTSIWFMAVDQLILTDPHRALRARNQTKLPSEMTPWDRLCWALQLRMNPRGISWNFEPPKHALAQRPKSKSRLTFILNQLLASFFDLVLLDVASVICRSIPELSASGPPLASVSMGAWCPLPEALVGKGIPVDSYPCGWLTRVGAVAGYGFSAYAAIGIGHRMLSIVSVTLGALLNRSLGGWGDPTEWPHLMGPLGAGCTVGGVWGCTWHQMLRRCLTRHAEVLVCILYGPPEEDGGREKKDNDRAGQANGKAAQANGNGTQANGNGVQARTSGASANGANANGVHTDSKDSQANHIPRKSSTPRSLSGTLSSLYETSPTPKRSRSLARGILKVYATFFVSGVIHSSGDARILGSWSASRALPFFLTQASAIMFERGVIHVAKKTLGLRDAWYWRVVGVLWTFTLLGATLPMWIDPIAAAGVMDEGADFGAMSAHLGKVGGGNRTGDGGEWAMGGWWERTKEKGMRLWVRYDRVGGPHTFV</sequence>
<feature type="transmembrane region" description="Helical" evidence="9">
    <location>
        <begin position="6"/>
        <end position="27"/>
    </location>
</feature>